<dbReference type="AlphaFoldDB" id="A0A2V0NK61"/>
<proteinExistence type="predicted"/>
<reference evidence="2 3" key="1">
    <citation type="journal article" date="2018" name="Sci. Rep.">
        <title>Raphidocelis subcapitata (=Pseudokirchneriella subcapitata) provides an insight into genome evolution and environmental adaptations in the Sphaeropleales.</title>
        <authorList>
            <person name="Suzuki S."/>
            <person name="Yamaguchi H."/>
            <person name="Nakajima N."/>
            <person name="Kawachi M."/>
        </authorList>
    </citation>
    <scope>NUCLEOTIDE SEQUENCE [LARGE SCALE GENOMIC DNA]</scope>
    <source>
        <strain evidence="2 3">NIES-35</strain>
    </source>
</reference>
<comment type="caution">
    <text evidence="2">The sequence shown here is derived from an EMBL/GenBank/DDBJ whole genome shotgun (WGS) entry which is preliminary data.</text>
</comment>
<evidence type="ECO:0000313" key="2">
    <source>
        <dbReference type="EMBL" id="GBF87658.1"/>
    </source>
</evidence>
<dbReference type="EMBL" id="BDRX01000002">
    <property type="protein sequence ID" value="GBF87658.1"/>
    <property type="molecule type" value="Genomic_DNA"/>
</dbReference>
<organism evidence="2 3">
    <name type="scientific">Raphidocelis subcapitata</name>
    <dbReference type="NCBI Taxonomy" id="307507"/>
    <lineage>
        <taxon>Eukaryota</taxon>
        <taxon>Viridiplantae</taxon>
        <taxon>Chlorophyta</taxon>
        <taxon>core chlorophytes</taxon>
        <taxon>Chlorophyceae</taxon>
        <taxon>CS clade</taxon>
        <taxon>Sphaeropleales</taxon>
        <taxon>Selenastraceae</taxon>
        <taxon>Raphidocelis</taxon>
    </lineage>
</organism>
<dbReference type="Proteomes" id="UP000247498">
    <property type="component" value="Unassembled WGS sequence"/>
</dbReference>
<gene>
    <name evidence="2" type="ORF">Rsub_00369</name>
</gene>
<feature type="compositionally biased region" description="Gly residues" evidence="1">
    <location>
        <begin position="410"/>
        <end position="420"/>
    </location>
</feature>
<feature type="region of interest" description="Disordered" evidence="1">
    <location>
        <begin position="378"/>
        <end position="420"/>
    </location>
</feature>
<dbReference type="OrthoDB" id="546811at2759"/>
<feature type="compositionally biased region" description="Pro residues" evidence="1">
    <location>
        <begin position="282"/>
        <end position="292"/>
    </location>
</feature>
<evidence type="ECO:0000256" key="1">
    <source>
        <dbReference type="SAM" id="MobiDB-lite"/>
    </source>
</evidence>
<keyword evidence="3" id="KW-1185">Reference proteome</keyword>
<feature type="compositionally biased region" description="Basic and acidic residues" evidence="1">
    <location>
        <begin position="224"/>
        <end position="247"/>
    </location>
</feature>
<name>A0A2V0NK61_9CHLO</name>
<protein>
    <submittedName>
        <fullName evidence="2">Uncharacterized protein</fullName>
    </submittedName>
</protein>
<accession>A0A2V0NK61</accession>
<sequence length="420" mass="44158">METLVHSIIHAPAHQSDAGSGWVGPYEGAVALYGGGGSSAGGSHGPSVQALQGSVHRSGGGVVSRYEYLLTGEGYVQPPMSFAQPDGGLVKAANRPVWRTPSQKNVEGQKLQAVREMIAFERRANTYRKHVGKDCHHNHSLAGKEQWPFNGGALLKGRAPEAAVLITAETREGEGLQRPASGGSSYAALAASRAAGAREVGACPPAVRGLARSTAAAARGRYDPLRHEWIEPPNPEGDKQRQRDEARALGQLGIRCAPKPLAPPREDAVSVLDAPRGRSRDPAPPAPQPPPAQIVACPARNPITGAGVPAPQPRPVSASMATIGGTPNRAADRWGHYDLLTHECKAAPLDPRYSQSKQEQDANRIGKGVRRVPLTASQGVFDPIRGRWTVPPTDPRRARAVGVETRPASSGGGASSGGRF</sequence>
<evidence type="ECO:0000313" key="3">
    <source>
        <dbReference type="Proteomes" id="UP000247498"/>
    </source>
</evidence>
<feature type="region of interest" description="Disordered" evidence="1">
    <location>
        <begin position="224"/>
        <end position="296"/>
    </location>
</feature>
<dbReference type="InParanoid" id="A0A2V0NK61"/>